<dbReference type="OrthoDB" id="5864140at2759"/>
<dbReference type="AlphaFoldDB" id="A0A0D8XCN6"/>
<evidence type="ECO:0000313" key="1">
    <source>
        <dbReference type="EMBL" id="KJH41419.1"/>
    </source>
</evidence>
<dbReference type="STRING" id="29172.A0A0D8XCN6"/>
<sequence>MIGFDPGLVLLRQLRTRVTRLHNLLFHSPLPPRETWHVYFRRVDRMDREFRDCFDNLESYAKGLPNQLPQIEPLNRLRAVFQEEQLDVQIMETIEAMIDCENWNEGNFQTYMYLGEFLRLQRRRPSNMVHRPLPCSYWSTGVSPHAQFESAFAQFQKELLKNKTGIFPAFLERTAVGSIVELRFGVLFEKQIVFTQKMLMVEHAGMIEHITFVAPHEEWSFCTDFGEKRIDLNKISQYTVYQKLSAQANIHLTQAINTQEYEPMSIKSMELMLSGQRKRCISLVVLLRNFNISLKRPVGSASGFFVTKQDVIRVLQYIRQMYEHIRLCNESFQKALAEIEPVVVANSQYIARSSIVRYAGRLTDYVCKLSSQRLNEMTTESTRKKNFSFSTDIHRINSIHPQNYEFNGLSIELQRFILCDR</sequence>
<organism evidence="1 2">
    <name type="scientific">Dictyocaulus viviparus</name>
    <name type="common">Bovine lungworm</name>
    <dbReference type="NCBI Taxonomy" id="29172"/>
    <lineage>
        <taxon>Eukaryota</taxon>
        <taxon>Metazoa</taxon>
        <taxon>Ecdysozoa</taxon>
        <taxon>Nematoda</taxon>
        <taxon>Chromadorea</taxon>
        <taxon>Rhabditida</taxon>
        <taxon>Rhabditina</taxon>
        <taxon>Rhabditomorpha</taxon>
        <taxon>Strongyloidea</taxon>
        <taxon>Metastrongylidae</taxon>
        <taxon>Dictyocaulus</taxon>
    </lineage>
</organism>
<dbReference type="Proteomes" id="UP000053766">
    <property type="component" value="Unassembled WGS sequence"/>
</dbReference>
<dbReference type="EMBL" id="KN716829">
    <property type="protein sequence ID" value="KJH41419.1"/>
    <property type="molecule type" value="Genomic_DNA"/>
</dbReference>
<keyword evidence="2" id="KW-1185">Reference proteome</keyword>
<reference evidence="1 2" key="1">
    <citation type="submission" date="2013-11" db="EMBL/GenBank/DDBJ databases">
        <title>Draft genome of the bovine lungworm Dictyocaulus viviparus.</title>
        <authorList>
            <person name="Mitreva M."/>
        </authorList>
    </citation>
    <scope>NUCLEOTIDE SEQUENCE [LARGE SCALE GENOMIC DNA]</scope>
    <source>
        <strain evidence="1 2">HannoverDv2000</strain>
    </source>
</reference>
<feature type="non-terminal residue" evidence="1">
    <location>
        <position position="421"/>
    </location>
</feature>
<evidence type="ECO:0000313" key="2">
    <source>
        <dbReference type="Proteomes" id="UP000053766"/>
    </source>
</evidence>
<reference evidence="2" key="2">
    <citation type="journal article" date="2016" name="Sci. Rep.">
        <title>Dictyocaulus viviparus genome, variome and transcriptome elucidate lungworm biology and support future intervention.</title>
        <authorList>
            <person name="McNulty S.N."/>
            <person name="Strube C."/>
            <person name="Rosa B.A."/>
            <person name="Martin J.C."/>
            <person name="Tyagi R."/>
            <person name="Choi Y.J."/>
            <person name="Wang Q."/>
            <person name="Hallsworth Pepin K."/>
            <person name="Zhang X."/>
            <person name="Ozersky P."/>
            <person name="Wilson R.K."/>
            <person name="Sternberg P.W."/>
            <person name="Gasser R.B."/>
            <person name="Mitreva M."/>
        </authorList>
    </citation>
    <scope>NUCLEOTIDE SEQUENCE [LARGE SCALE GENOMIC DNA]</scope>
    <source>
        <strain evidence="2">HannoverDv2000</strain>
    </source>
</reference>
<name>A0A0D8XCN6_DICVI</name>
<proteinExistence type="predicted"/>
<gene>
    <name evidence="1" type="ORF">DICVIV_12611</name>
</gene>
<accession>A0A0D8XCN6</accession>
<protein>
    <submittedName>
        <fullName evidence="1">Uncharacterized protein</fullName>
    </submittedName>
</protein>